<dbReference type="InterPro" id="IPR013529">
    <property type="entry name" value="Glyco_hydro_42_N"/>
</dbReference>
<dbReference type="InterPro" id="IPR003476">
    <property type="entry name" value="Glyco_hydro_42"/>
</dbReference>
<keyword evidence="4" id="KW-0326">Glycosidase</keyword>
<dbReference type="Gene3D" id="2.60.120.260">
    <property type="entry name" value="Galactose-binding domain-like"/>
    <property type="match status" value="2"/>
</dbReference>
<evidence type="ECO:0000256" key="4">
    <source>
        <dbReference type="ARBA" id="ARBA00023295"/>
    </source>
</evidence>
<keyword evidence="5" id="KW-0732">Signal</keyword>
<dbReference type="Pfam" id="PF02449">
    <property type="entry name" value="Glyco_hydro_42"/>
    <property type="match status" value="1"/>
</dbReference>
<keyword evidence="3" id="KW-0862">Zinc</keyword>
<dbReference type="SUPFAM" id="SSF51445">
    <property type="entry name" value="(Trans)glycosidases"/>
    <property type="match status" value="1"/>
</dbReference>
<evidence type="ECO:0000259" key="7">
    <source>
        <dbReference type="Pfam" id="PF06452"/>
    </source>
</evidence>
<dbReference type="GO" id="GO:0016052">
    <property type="term" value="P:carbohydrate catabolic process"/>
    <property type="evidence" value="ECO:0007669"/>
    <property type="project" value="InterPro"/>
</dbReference>
<dbReference type="EMBL" id="JABAEW010000016">
    <property type="protein sequence ID" value="NMD86915.1"/>
    <property type="molecule type" value="Genomic_DNA"/>
</dbReference>
<feature type="domain" description="Carbohydrate-binding" evidence="7">
    <location>
        <begin position="374"/>
        <end position="537"/>
    </location>
</feature>
<comment type="caution">
    <text evidence="8">The sequence shown here is derived from an EMBL/GenBank/DDBJ whole genome shotgun (WGS) entry which is preliminary data.</text>
</comment>
<sequence length="1355" mass="151045">MMIKSLFAGAFFAGLLPLAAAETVRNGSFEAFGGDGVPEFWQFTLSGGAPVAVAPATPGADGEKCVRIVSRQPQPQPNRFGLLSQMLALEPDTDYTLHFLARGRDVGRVLWAVGKGWTIRYELEQVKDEWREYSFDFRLPADRMEGDRRCGLRLIVEGRCAELELDGVRVEPRKPGTVVNGSFEGKAGTVPSGWTFRRSGGAEAAATVDASAASTGRSSLHIVNNSPHKAEVYGALSQTLRLTEKTRYVLRARARGEGRGVNIAVGTRWRPHHRLQLHPLAADWSDYELEFELERDEFRPDGSTSVTIITENLAQGIWIDDLSITPKEQLELPQPLWQQHKVYRVSRLPEPFGSLKGIPAGVPLLKLPFSVTGTSTGKLPEPADFSAEAALAFDEKGVILLARITDDTILPDAGENMWRRDSIQLRIDRDAKRLPTEAPGDLEIGFSVAPDGQVRNWCWDAGHDPFSGVLSAELVQAHGFHTPGGWFLAARLGWKLLGPIRATGKFGFSFVVNDSDGPSHRAIYFLTPGVHDSKYSDQYFQALLDNGKPQLWAAVPATPSDRQLDGSLLFPPAGGKAVFTARITDSAGKSFVRRLAAVSDARPDSLIRIPFSLPLDRVAKGDYTVDFAVNGADMARISASHIDLYRQQLETVAQLIDRTGELREAFRAFHGDRPVSEYVTIPLDILSNELPRLQRQLERAKSDGEKRHYAEQAAMVRPEVEELLADLSAKLALLRSGGRLPEAWHFRSGPVELDRGWPVAAAVSESGRAERRPMIFTGYGHFNGVSRDIARFQHLGANVIQVELGPQRLFPREGKEREFEPDFSYVDAAILPLLEKAYRNNVKIALLISPHYHPEWLLKKYPEMASSSGFLKYEVTHPKAQEMLQAYTAALMSKLRGSPWAGALHSICISNEPVYTGCRPDNPFSAAAFRRYMDRKYGSLTAFNRIAKRQFGSYDAMLDAIRRHDPAARYEFYTFSRETFAGWHRMLAEAVRKGLPGIPVHTKIMVFSSPFEYVTGVDPELIAEFSDYNGNDNYFHRRGRWIADWNVTALTHEMQISARPAAVANTENHIIPDRETRPVSNDLIYTANFQQFITGAATLVTWVWQELDYNFVRGNPRHVFNGNIRQRPGNIAAHAISGLDGVRLAPEIRKFMDYRPEAAILYAPTALILSPGEYRARIDALYTQLCFTGYRVRFLSERQLARGESGGVKLLFAVGAKNITREAFDGLKRFAASGGRIARDAESLTHDQYNNPLPVLPDTEKAATFTPEQLLAQLHRHIAPLPVSLAGNREGIFFRAVPDGKGNWLVNLVNYNFEPRPVRLEGNGSWTDLIGERPFHPRFTLAPLKPQLLRFTPAE</sequence>
<evidence type="ECO:0000256" key="3">
    <source>
        <dbReference type="ARBA" id="ARBA00022833"/>
    </source>
</evidence>
<protein>
    <recommendedName>
        <fullName evidence="10">Glycoside hydrolase family 42 N-terminal domain-containing protein</fullName>
    </recommendedName>
</protein>
<dbReference type="GO" id="GO:0004565">
    <property type="term" value="F:beta-galactosidase activity"/>
    <property type="evidence" value="ECO:0007669"/>
    <property type="project" value="InterPro"/>
</dbReference>
<evidence type="ECO:0000256" key="1">
    <source>
        <dbReference type="ARBA" id="ARBA00022723"/>
    </source>
</evidence>
<dbReference type="Proteomes" id="UP000576225">
    <property type="component" value="Unassembled WGS sequence"/>
</dbReference>
<dbReference type="InterPro" id="IPR029062">
    <property type="entry name" value="Class_I_gatase-like"/>
</dbReference>
<gene>
    <name evidence="8" type="ORF">HF882_10000</name>
</gene>
<feature type="signal peptide" evidence="5">
    <location>
        <begin position="1"/>
        <end position="20"/>
    </location>
</feature>
<dbReference type="RefSeq" id="WP_168962504.1">
    <property type="nucleotide sequence ID" value="NZ_JABAEW010000016.1"/>
</dbReference>
<dbReference type="GO" id="GO:0009341">
    <property type="term" value="C:beta-galactosidase complex"/>
    <property type="evidence" value="ECO:0007669"/>
    <property type="project" value="InterPro"/>
</dbReference>
<evidence type="ECO:0008006" key="10">
    <source>
        <dbReference type="Google" id="ProtNLM"/>
    </source>
</evidence>
<accession>A0A848AU13</accession>
<name>A0A848AU13_9BACT</name>
<evidence type="ECO:0000259" key="6">
    <source>
        <dbReference type="Pfam" id="PF02449"/>
    </source>
</evidence>
<dbReference type="PANTHER" id="PTHR36447">
    <property type="entry name" value="BETA-GALACTOSIDASE GANA"/>
    <property type="match status" value="1"/>
</dbReference>
<organism evidence="8 9">
    <name type="scientific">Victivallis vadensis</name>
    <dbReference type="NCBI Taxonomy" id="172901"/>
    <lineage>
        <taxon>Bacteria</taxon>
        <taxon>Pseudomonadati</taxon>
        <taxon>Lentisphaerota</taxon>
        <taxon>Lentisphaeria</taxon>
        <taxon>Victivallales</taxon>
        <taxon>Victivallaceae</taxon>
        <taxon>Victivallis</taxon>
    </lineage>
</organism>
<evidence type="ECO:0000313" key="8">
    <source>
        <dbReference type="EMBL" id="NMD86915.1"/>
    </source>
</evidence>
<dbReference type="GO" id="GO:0046872">
    <property type="term" value="F:metal ion binding"/>
    <property type="evidence" value="ECO:0007669"/>
    <property type="project" value="UniProtKB-KW"/>
</dbReference>
<dbReference type="SUPFAM" id="SSF49785">
    <property type="entry name" value="Galactose-binding domain-like"/>
    <property type="match status" value="1"/>
</dbReference>
<evidence type="ECO:0000313" key="9">
    <source>
        <dbReference type="Proteomes" id="UP000576225"/>
    </source>
</evidence>
<dbReference type="PANTHER" id="PTHR36447:SF2">
    <property type="entry name" value="BETA-GALACTOSIDASE YESZ"/>
    <property type="match status" value="1"/>
</dbReference>
<evidence type="ECO:0000256" key="2">
    <source>
        <dbReference type="ARBA" id="ARBA00022801"/>
    </source>
</evidence>
<dbReference type="Pfam" id="PF06452">
    <property type="entry name" value="CBM9_1"/>
    <property type="match status" value="1"/>
</dbReference>
<reference evidence="8 9" key="1">
    <citation type="submission" date="2020-04" db="EMBL/GenBank/DDBJ databases">
        <authorList>
            <person name="Hitch T.C.A."/>
            <person name="Wylensek D."/>
            <person name="Clavel T."/>
        </authorList>
    </citation>
    <scope>NUCLEOTIDE SEQUENCE [LARGE SCALE GENOMIC DNA]</scope>
    <source>
        <strain evidence="8 9">COR2-253-APC-1A</strain>
    </source>
</reference>
<dbReference type="InterPro" id="IPR017853">
    <property type="entry name" value="GH"/>
</dbReference>
<keyword evidence="2" id="KW-0378">Hydrolase</keyword>
<dbReference type="InterPro" id="IPR010502">
    <property type="entry name" value="Carb-bd_dom_fam9"/>
</dbReference>
<feature type="chain" id="PRO_5032910436" description="Glycoside hydrolase family 42 N-terminal domain-containing protein" evidence="5">
    <location>
        <begin position="21"/>
        <end position="1355"/>
    </location>
</feature>
<dbReference type="Gene3D" id="3.20.20.80">
    <property type="entry name" value="Glycosidases"/>
    <property type="match status" value="1"/>
</dbReference>
<dbReference type="GO" id="GO:0030246">
    <property type="term" value="F:carbohydrate binding"/>
    <property type="evidence" value="ECO:0007669"/>
    <property type="project" value="InterPro"/>
</dbReference>
<evidence type="ECO:0000256" key="5">
    <source>
        <dbReference type="SAM" id="SignalP"/>
    </source>
</evidence>
<dbReference type="Gene3D" id="2.60.40.1190">
    <property type="match status" value="1"/>
</dbReference>
<dbReference type="InterPro" id="IPR008979">
    <property type="entry name" value="Galactose-bd-like_sf"/>
</dbReference>
<keyword evidence="1" id="KW-0479">Metal-binding</keyword>
<proteinExistence type="predicted"/>
<dbReference type="SUPFAM" id="SSF49344">
    <property type="entry name" value="CBD9-like"/>
    <property type="match status" value="1"/>
</dbReference>
<dbReference type="Gene3D" id="3.40.50.880">
    <property type="match status" value="1"/>
</dbReference>
<feature type="domain" description="Glycoside hydrolase family 42 N-terminal" evidence="6">
    <location>
        <begin position="786"/>
        <end position="1049"/>
    </location>
</feature>